<organism evidence="2 3">
    <name type="scientific">Blastococcus aurantiacus</name>
    <dbReference type="NCBI Taxonomy" id="1550231"/>
    <lineage>
        <taxon>Bacteria</taxon>
        <taxon>Bacillati</taxon>
        <taxon>Actinomycetota</taxon>
        <taxon>Actinomycetes</taxon>
        <taxon>Geodermatophilales</taxon>
        <taxon>Geodermatophilaceae</taxon>
        <taxon>Blastococcus</taxon>
    </lineage>
</organism>
<reference evidence="3" key="1">
    <citation type="submission" date="2016-10" db="EMBL/GenBank/DDBJ databases">
        <authorList>
            <person name="Varghese N."/>
            <person name="Submissions S."/>
        </authorList>
    </citation>
    <scope>NUCLEOTIDE SEQUENCE [LARGE SCALE GENOMIC DNA]</scope>
    <source>
        <strain evidence="3">DSM 44268</strain>
    </source>
</reference>
<evidence type="ECO:0000313" key="2">
    <source>
        <dbReference type="EMBL" id="SDF94983.1"/>
    </source>
</evidence>
<protein>
    <recommendedName>
        <fullName evidence="4">DUF2470 domain-containing protein</fullName>
    </recommendedName>
</protein>
<dbReference type="STRING" id="1550231.SAMN05660662_3898"/>
<evidence type="ECO:0000313" key="3">
    <source>
        <dbReference type="Proteomes" id="UP000199406"/>
    </source>
</evidence>
<name>A0A1G7Q914_9ACTN</name>
<accession>A0A1G7Q914</accession>
<dbReference type="Proteomes" id="UP000199406">
    <property type="component" value="Unassembled WGS sequence"/>
</dbReference>
<dbReference type="InterPro" id="IPR037119">
    <property type="entry name" value="Haem_oxidase_HugZ-like_sf"/>
</dbReference>
<proteinExistence type="predicted"/>
<feature type="region of interest" description="Disordered" evidence="1">
    <location>
        <begin position="1"/>
        <end position="37"/>
    </location>
</feature>
<keyword evidence="3" id="KW-1185">Reference proteome</keyword>
<dbReference type="SUPFAM" id="SSF50475">
    <property type="entry name" value="FMN-binding split barrel"/>
    <property type="match status" value="1"/>
</dbReference>
<feature type="compositionally biased region" description="Low complexity" evidence="1">
    <location>
        <begin position="12"/>
        <end position="37"/>
    </location>
</feature>
<dbReference type="AlphaFoldDB" id="A0A1G7Q914"/>
<evidence type="ECO:0000256" key="1">
    <source>
        <dbReference type="SAM" id="MobiDB-lite"/>
    </source>
</evidence>
<dbReference type="Gene3D" id="3.20.180.10">
    <property type="entry name" value="PNP-oxidase-like"/>
    <property type="match status" value="1"/>
</dbReference>
<sequence>MTTGRRPSRLRAGTPAPVTAPPAAGGQPSPAERARTVAARPTAALHVLGTGTTPALAAATTSDGRTLVVVPCAGPLLPALAGSPVGDLPARLTVTDRAPSRLRQPIRALVELAGWLTPVPGADVPAAVLAFADACPCDALFEVGLTAALLQLDVAEVVLHESHAVEHVEPEDFVAAAPDPVTEAEADLLAAEEEALARLRVRVQAWAGRRDDVRLLGLDRFGVRYRVESPRGGYDVRVAFPEPLTRSEQFADAVGSLLSCALD</sequence>
<dbReference type="RefSeq" id="WP_091770420.1">
    <property type="nucleotide sequence ID" value="NZ_FNBT01000009.1"/>
</dbReference>
<evidence type="ECO:0008006" key="4">
    <source>
        <dbReference type="Google" id="ProtNLM"/>
    </source>
</evidence>
<dbReference type="EMBL" id="FNBT01000009">
    <property type="protein sequence ID" value="SDF94983.1"/>
    <property type="molecule type" value="Genomic_DNA"/>
</dbReference>
<gene>
    <name evidence="2" type="ORF">SAMN05660662_3898</name>
</gene>
<dbReference type="OrthoDB" id="3381348at2"/>